<organism evidence="2 3">
    <name type="scientific">Austropuccinia psidii MF-1</name>
    <dbReference type="NCBI Taxonomy" id="1389203"/>
    <lineage>
        <taxon>Eukaryota</taxon>
        <taxon>Fungi</taxon>
        <taxon>Dikarya</taxon>
        <taxon>Basidiomycota</taxon>
        <taxon>Pucciniomycotina</taxon>
        <taxon>Pucciniomycetes</taxon>
        <taxon>Pucciniales</taxon>
        <taxon>Sphaerophragmiaceae</taxon>
        <taxon>Austropuccinia</taxon>
    </lineage>
</organism>
<proteinExistence type="predicted"/>
<dbReference type="EMBL" id="AVOT02041248">
    <property type="protein sequence ID" value="MBW0536527.1"/>
    <property type="molecule type" value="Genomic_DNA"/>
</dbReference>
<feature type="compositionally biased region" description="Basic and acidic residues" evidence="1">
    <location>
        <begin position="84"/>
        <end position="101"/>
    </location>
</feature>
<sequence length="228" mass="25449">MAFVVCGAQAAACGLWDQLGPFITIPMRPKRAKGGSPVGPPEPVFGQKLKRPKNLRLAQGPKTLNLDINGHIPQYSSHGLCQSTEDHSHHQQEVSPKDQRDFWPSSMDPSLQEPGVVHIWYSIPLFTIFTQKLNGNVFRTSLSPAQSPILKEGFSPSGVQSMTATRRPFKEPNSLAFQVFVFHSRILQKGYLKSFLNMKTVFKESSTPWTIQLFHTGCIQENCMALTL</sequence>
<feature type="region of interest" description="Disordered" evidence="1">
    <location>
        <begin position="77"/>
        <end position="101"/>
    </location>
</feature>
<accession>A0A9Q3FDZ7</accession>
<reference evidence="2" key="1">
    <citation type="submission" date="2021-03" db="EMBL/GenBank/DDBJ databases">
        <title>Draft genome sequence of rust myrtle Austropuccinia psidii MF-1, a brazilian biotype.</title>
        <authorList>
            <person name="Quecine M.C."/>
            <person name="Pachon D.M.R."/>
            <person name="Bonatelli M.L."/>
            <person name="Correr F.H."/>
            <person name="Franceschini L.M."/>
            <person name="Leite T.F."/>
            <person name="Margarido G.R.A."/>
            <person name="Almeida C.A."/>
            <person name="Ferrarezi J.A."/>
            <person name="Labate C.A."/>
        </authorList>
    </citation>
    <scope>NUCLEOTIDE SEQUENCE</scope>
    <source>
        <strain evidence="2">MF-1</strain>
    </source>
</reference>
<gene>
    <name evidence="2" type="ORF">O181_076242</name>
</gene>
<evidence type="ECO:0000256" key="1">
    <source>
        <dbReference type="SAM" id="MobiDB-lite"/>
    </source>
</evidence>
<protein>
    <submittedName>
        <fullName evidence="2">Uncharacterized protein</fullName>
    </submittedName>
</protein>
<evidence type="ECO:0000313" key="2">
    <source>
        <dbReference type="EMBL" id="MBW0536527.1"/>
    </source>
</evidence>
<comment type="caution">
    <text evidence="2">The sequence shown here is derived from an EMBL/GenBank/DDBJ whole genome shotgun (WGS) entry which is preliminary data.</text>
</comment>
<evidence type="ECO:0000313" key="3">
    <source>
        <dbReference type="Proteomes" id="UP000765509"/>
    </source>
</evidence>
<name>A0A9Q3FDZ7_9BASI</name>
<dbReference type="AlphaFoldDB" id="A0A9Q3FDZ7"/>
<keyword evidence="3" id="KW-1185">Reference proteome</keyword>
<dbReference type="Proteomes" id="UP000765509">
    <property type="component" value="Unassembled WGS sequence"/>
</dbReference>